<gene>
    <name evidence="2" type="ORF">EAG_02132</name>
</gene>
<accession>E2B1R4</accession>
<dbReference type="Proteomes" id="UP000000311">
    <property type="component" value="Unassembled WGS sequence"/>
</dbReference>
<organism evidence="3">
    <name type="scientific">Camponotus floridanus</name>
    <name type="common">Florida carpenter ant</name>
    <dbReference type="NCBI Taxonomy" id="104421"/>
    <lineage>
        <taxon>Eukaryota</taxon>
        <taxon>Metazoa</taxon>
        <taxon>Ecdysozoa</taxon>
        <taxon>Arthropoda</taxon>
        <taxon>Hexapoda</taxon>
        <taxon>Insecta</taxon>
        <taxon>Pterygota</taxon>
        <taxon>Neoptera</taxon>
        <taxon>Endopterygota</taxon>
        <taxon>Hymenoptera</taxon>
        <taxon>Apocrita</taxon>
        <taxon>Aculeata</taxon>
        <taxon>Formicoidea</taxon>
        <taxon>Formicidae</taxon>
        <taxon>Formicinae</taxon>
        <taxon>Camponotus</taxon>
    </lineage>
</organism>
<feature type="region of interest" description="Disordered" evidence="1">
    <location>
        <begin position="113"/>
        <end position="142"/>
    </location>
</feature>
<reference evidence="2 3" key="1">
    <citation type="journal article" date="2010" name="Science">
        <title>Genomic comparison of the ants Camponotus floridanus and Harpegnathos saltator.</title>
        <authorList>
            <person name="Bonasio R."/>
            <person name="Zhang G."/>
            <person name="Ye C."/>
            <person name="Mutti N.S."/>
            <person name="Fang X."/>
            <person name="Qin N."/>
            <person name="Donahue G."/>
            <person name="Yang P."/>
            <person name="Li Q."/>
            <person name="Li C."/>
            <person name="Zhang P."/>
            <person name="Huang Z."/>
            <person name="Berger S.L."/>
            <person name="Reinberg D."/>
            <person name="Wang J."/>
            <person name="Liebig J."/>
        </authorList>
    </citation>
    <scope>NUCLEOTIDE SEQUENCE [LARGE SCALE GENOMIC DNA]</scope>
    <source>
        <strain evidence="3">C129</strain>
    </source>
</reference>
<proteinExistence type="predicted"/>
<feature type="region of interest" description="Disordered" evidence="1">
    <location>
        <begin position="254"/>
        <end position="277"/>
    </location>
</feature>
<dbReference type="EMBL" id="GL444953">
    <property type="protein sequence ID" value="EFN60420.1"/>
    <property type="molecule type" value="Genomic_DNA"/>
</dbReference>
<dbReference type="AlphaFoldDB" id="E2B1R4"/>
<feature type="region of interest" description="Disordered" evidence="1">
    <location>
        <begin position="49"/>
        <end position="70"/>
    </location>
</feature>
<protein>
    <submittedName>
        <fullName evidence="2">Uncharacterized protein</fullName>
    </submittedName>
</protein>
<evidence type="ECO:0000313" key="2">
    <source>
        <dbReference type="EMBL" id="EFN60420.1"/>
    </source>
</evidence>
<sequence length="472" mass="52289">MALIAVGSRPETPDVTKFFELPVVDRRFEGRVRERGSVCPYYARQRIEQGLKKRPPSGGRDSVFTGPPVGHEVNRQPEILMYLLHPSLPVGFSFGRSCLHLYRITRLSSLESAERRLPKKPRSSGSLVSPGHGTLAHHLRGEPGQDHRANVLRINVMTLRNGDDTIILEVTGSPPVIKMSLMIILGLSLGGCESRAPGPMVRRFHGSGYRLLKKYPCSLVFLRNIRGENELTLGRSEPIRRLVIYERAVKQTPSCLGSLDSPRSDEAEEGKRPRTRGETACNFDLRASKNCLSGEQRPREVPTVDPSECFKSDPTTILEMYIHISENCRIADSKRPPRTEIEAAAADEKGSVRTLAAGNAFRKPARSTAPITSSVSSYLKKMPIASDSKSPLSTWNNRTPTALIPELRPDFPLRRSPLVKSRSLGASRQASVINAPTHAVVFASTLLYTAFFAAFDQLRLVKYENIVLGNAF</sequence>
<evidence type="ECO:0000313" key="3">
    <source>
        <dbReference type="Proteomes" id="UP000000311"/>
    </source>
</evidence>
<feature type="compositionally biased region" description="Basic and acidic residues" evidence="1">
    <location>
        <begin position="262"/>
        <end position="277"/>
    </location>
</feature>
<evidence type="ECO:0000256" key="1">
    <source>
        <dbReference type="SAM" id="MobiDB-lite"/>
    </source>
</evidence>
<name>E2B1R4_CAMFO</name>
<dbReference type="InParanoid" id="E2B1R4"/>
<keyword evidence="3" id="KW-1185">Reference proteome</keyword>